<accession>A0A5K7ZJM3</accession>
<dbReference type="PANTHER" id="PTHR45772">
    <property type="entry name" value="CONSERVED COMPONENT OF ABC TRANSPORTER FOR NATURAL AMINO ACIDS-RELATED"/>
    <property type="match status" value="1"/>
</dbReference>
<reference evidence="5 6" key="1">
    <citation type="submission" date="2019-11" db="EMBL/GenBank/DDBJ databases">
        <title>Comparative genomics of hydrocarbon-degrading Desulfosarcina strains.</title>
        <authorList>
            <person name="Watanabe M."/>
            <person name="Kojima H."/>
            <person name="Fukui M."/>
        </authorList>
    </citation>
    <scope>NUCLEOTIDE SEQUENCE [LARGE SCALE GENOMIC DNA]</scope>
    <source>
        <strain evidence="5 6">28bB2T</strain>
    </source>
</reference>
<dbReference type="GO" id="GO:0015808">
    <property type="term" value="P:L-alanine transport"/>
    <property type="evidence" value="ECO:0007669"/>
    <property type="project" value="TreeGrafter"/>
</dbReference>
<sequence>MSVLEIQSLSKSFGGLMAVSKFDLTIEAGQTIGLIGPNGAGKTTIFNLITGAYTPSEGTIRFEGQEINGLKPWDICLKGIGRTFQVVRPFLNRSVLYNVMVGAFSRCESKARAKAEALDVLDFTGMLSKKDMLAKGLTIPDRKRLEIARALATRPKLLLLDEVMAGLNDTETREAIELVHRMLEEKKIAILIIEHVMEVIMSLSDCIAVLHHGQKIAEGTPDQVARDPKVIEAYLGDEYVAA</sequence>
<dbReference type="Pfam" id="PF00005">
    <property type="entry name" value="ABC_tran"/>
    <property type="match status" value="1"/>
</dbReference>
<dbReference type="GO" id="GO:0005524">
    <property type="term" value="F:ATP binding"/>
    <property type="evidence" value="ECO:0007669"/>
    <property type="project" value="UniProtKB-KW"/>
</dbReference>
<dbReference type="GO" id="GO:0042941">
    <property type="term" value="P:D-alanine transmembrane transport"/>
    <property type="evidence" value="ECO:0007669"/>
    <property type="project" value="TreeGrafter"/>
</dbReference>
<organism evidence="5 6">
    <name type="scientific">Desulfosarcina ovata subsp. sediminis</name>
    <dbReference type="NCBI Taxonomy" id="885957"/>
    <lineage>
        <taxon>Bacteria</taxon>
        <taxon>Pseudomonadati</taxon>
        <taxon>Thermodesulfobacteriota</taxon>
        <taxon>Desulfobacteria</taxon>
        <taxon>Desulfobacterales</taxon>
        <taxon>Desulfosarcinaceae</taxon>
        <taxon>Desulfosarcina</taxon>
    </lineage>
</organism>
<dbReference type="PROSITE" id="PS50893">
    <property type="entry name" value="ABC_TRANSPORTER_2"/>
    <property type="match status" value="1"/>
</dbReference>
<keyword evidence="2" id="KW-0547">Nucleotide-binding</keyword>
<dbReference type="InterPro" id="IPR051120">
    <property type="entry name" value="ABC_AA/LPS_Transport"/>
</dbReference>
<dbReference type="GO" id="GO:1903806">
    <property type="term" value="P:L-isoleucine import across plasma membrane"/>
    <property type="evidence" value="ECO:0007669"/>
    <property type="project" value="TreeGrafter"/>
</dbReference>
<dbReference type="GO" id="GO:0015188">
    <property type="term" value="F:L-isoleucine transmembrane transporter activity"/>
    <property type="evidence" value="ECO:0007669"/>
    <property type="project" value="TreeGrafter"/>
</dbReference>
<dbReference type="PANTHER" id="PTHR45772:SF7">
    <property type="entry name" value="AMINO ACID ABC TRANSPORTER ATP-BINDING PROTEIN"/>
    <property type="match status" value="1"/>
</dbReference>
<evidence type="ECO:0000259" key="4">
    <source>
        <dbReference type="PROSITE" id="PS50893"/>
    </source>
</evidence>
<proteinExistence type="predicted"/>
<dbReference type="GO" id="GO:0016887">
    <property type="term" value="F:ATP hydrolysis activity"/>
    <property type="evidence" value="ECO:0007669"/>
    <property type="project" value="InterPro"/>
</dbReference>
<feature type="domain" description="ABC transporter" evidence="4">
    <location>
        <begin position="4"/>
        <end position="237"/>
    </location>
</feature>
<dbReference type="Gene3D" id="3.40.50.300">
    <property type="entry name" value="P-loop containing nucleotide triphosphate hydrolases"/>
    <property type="match status" value="1"/>
</dbReference>
<dbReference type="Proteomes" id="UP000425960">
    <property type="component" value="Chromosome"/>
</dbReference>
<dbReference type="AlphaFoldDB" id="A0A5K7ZJM3"/>
<evidence type="ECO:0000313" key="5">
    <source>
        <dbReference type="EMBL" id="BBO79899.1"/>
    </source>
</evidence>
<dbReference type="FunFam" id="3.40.50.300:FF:000421">
    <property type="entry name" value="Branched-chain amino acid ABC transporter ATP-binding protein"/>
    <property type="match status" value="1"/>
</dbReference>
<dbReference type="InterPro" id="IPR027417">
    <property type="entry name" value="P-loop_NTPase"/>
</dbReference>
<keyword evidence="1" id="KW-0813">Transport</keyword>
<dbReference type="InterPro" id="IPR032823">
    <property type="entry name" value="BCA_ABC_TP_C"/>
</dbReference>
<evidence type="ECO:0000313" key="6">
    <source>
        <dbReference type="Proteomes" id="UP000425960"/>
    </source>
</evidence>
<dbReference type="RefSeq" id="WP_155320994.1">
    <property type="nucleotide sequence ID" value="NZ_AP021876.1"/>
</dbReference>
<keyword evidence="3 5" id="KW-0067">ATP-binding</keyword>
<evidence type="ECO:0000256" key="1">
    <source>
        <dbReference type="ARBA" id="ARBA00022448"/>
    </source>
</evidence>
<dbReference type="Pfam" id="PF12399">
    <property type="entry name" value="BCA_ABC_TP_C"/>
    <property type="match status" value="1"/>
</dbReference>
<dbReference type="GO" id="GO:1903805">
    <property type="term" value="P:L-valine import across plasma membrane"/>
    <property type="evidence" value="ECO:0007669"/>
    <property type="project" value="TreeGrafter"/>
</dbReference>
<evidence type="ECO:0000256" key="2">
    <source>
        <dbReference type="ARBA" id="ARBA00022741"/>
    </source>
</evidence>
<dbReference type="EMBL" id="AP021876">
    <property type="protein sequence ID" value="BBO79899.1"/>
    <property type="molecule type" value="Genomic_DNA"/>
</dbReference>
<evidence type="ECO:0000256" key="3">
    <source>
        <dbReference type="ARBA" id="ARBA00022840"/>
    </source>
</evidence>
<name>A0A5K7ZJM3_9BACT</name>
<dbReference type="InterPro" id="IPR003593">
    <property type="entry name" value="AAA+_ATPase"/>
</dbReference>
<dbReference type="GO" id="GO:0005304">
    <property type="term" value="F:L-valine transmembrane transporter activity"/>
    <property type="evidence" value="ECO:0007669"/>
    <property type="project" value="TreeGrafter"/>
</dbReference>
<gene>
    <name evidence="5" type="ORF">DSCO28_04650</name>
</gene>
<dbReference type="CDD" id="cd03219">
    <property type="entry name" value="ABC_Mj1267_LivG_branched"/>
    <property type="match status" value="1"/>
</dbReference>
<dbReference type="SMART" id="SM00382">
    <property type="entry name" value="AAA"/>
    <property type="match status" value="1"/>
</dbReference>
<dbReference type="InterPro" id="IPR003439">
    <property type="entry name" value="ABC_transporter-like_ATP-bd"/>
</dbReference>
<dbReference type="GO" id="GO:0005886">
    <property type="term" value="C:plasma membrane"/>
    <property type="evidence" value="ECO:0007669"/>
    <property type="project" value="TreeGrafter"/>
</dbReference>
<protein>
    <submittedName>
        <fullName evidence="5">ABC transporter ATP-binding protein</fullName>
    </submittedName>
</protein>
<dbReference type="KEGG" id="dov:DSCO28_04650"/>
<dbReference type="SUPFAM" id="SSF52540">
    <property type="entry name" value="P-loop containing nucleoside triphosphate hydrolases"/>
    <property type="match status" value="1"/>
</dbReference>
<dbReference type="GO" id="GO:0015192">
    <property type="term" value="F:L-phenylalanine transmembrane transporter activity"/>
    <property type="evidence" value="ECO:0007669"/>
    <property type="project" value="TreeGrafter"/>
</dbReference>